<sequence>MRVFLLASILGCDPTTSFALTVGRSVLSMTGVPPSSASLHRYFILRHGETDANASGRIQGSADFSRLTERGQSQAARVGSVVFGGSDGEGSIDGPIRHVYASPLTRAQETLQIIREHADPSLIPGEGEIVLDELREIDLYDWEGRHTSEIEENDPEAYAAWTMGDAHGMEVSGCKPIVEMWARAGRVWEIIRSANAVAGRTDSDENPSSTLLVCHGTLGQGLLSSALGLDETHFRRHDFPNCGMAEIVWYHDEEIARNWRWHHPSRSELMQPFDQTVLA</sequence>
<evidence type="ECO:0000256" key="1">
    <source>
        <dbReference type="PIRSR" id="PIRSR613078-1"/>
    </source>
</evidence>
<name>A0A7S4I552_9STRA</name>
<reference evidence="4" key="1">
    <citation type="submission" date="2021-01" db="EMBL/GenBank/DDBJ databases">
        <authorList>
            <person name="Corre E."/>
            <person name="Pelletier E."/>
            <person name="Niang G."/>
            <person name="Scheremetjew M."/>
            <person name="Finn R."/>
            <person name="Kale V."/>
            <person name="Holt S."/>
            <person name="Cochrane G."/>
            <person name="Meng A."/>
            <person name="Brown T."/>
            <person name="Cohen L."/>
        </authorList>
    </citation>
    <scope>NUCLEOTIDE SEQUENCE</scope>
    <source>
        <strain evidence="4">Isolate 1302-5</strain>
    </source>
</reference>
<dbReference type="CDD" id="cd07067">
    <property type="entry name" value="HP_PGM_like"/>
    <property type="match status" value="1"/>
</dbReference>
<feature type="signal peptide" evidence="3">
    <location>
        <begin position="1"/>
        <end position="19"/>
    </location>
</feature>
<feature type="chain" id="PRO_5030776229" description="Phosphoglycerate mutase" evidence="3">
    <location>
        <begin position="20"/>
        <end position="279"/>
    </location>
</feature>
<dbReference type="SUPFAM" id="SSF53254">
    <property type="entry name" value="Phosphoglycerate mutase-like"/>
    <property type="match status" value="1"/>
</dbReference>
<dbReference type="EMBL" id="HBKQ01011270">
    <property type="protein sequence ID" value="CAE2218956.1"/>
    <property type="molecule type" value="Transcribed_RNA"/>
</dbReference>
<dbReference type="PROSITE" id="PS00175">
    <property type="entry name" value="PG_MUTASE"/>
    <property type="match status" value="1"/>
</dbReference>
<dbReference type="PANTHER" id="PTHR48100:SF10">
    <property type="entry name" value="2-CARBOXY-D-ARABINITOL-1-PHOSPHATASE-RELATED"/>
    <property type="match status" value="1"/>
</dbReference>
<protein>
    <recommendedName>
        <fullName evidence="5">Phosphoglycerate mutase</fullName>
    </recommendedName>
</protein>
<feature type="binding site" evidence="2">
    <location>
        <begin position="46"/>
        <end position="53"/>
    </location>
    <ligand>
        <name>substrate</name>
    </ligand>
</feature>
<dbReference type="PANTHER" id="PTHR48100">
    <property type="entry name" value="BROAD-SPECIFICITY PHOSPHATASE YOR283W-RELATED"/>
    <property type="match status" value="1"/>
</dbReference>
<dbReference type="InterPro" id="IPR050275">
    <property type="entry name" value="PGM_Phosphatase"/>
</dbReference>
<feature type="active site" description="Tele-phosphohistidine intermediate" evidence="1">
    <location>
        <position position="47"/>
    </location>
</feature>
<evidence type="ECO:0000256" key="2">
    <source>
        <dbReference type="PIRSR" id="PIRSR613078-2"/>
    </source>
</evidence>
<dbReference type="InterPro" id="IPR013078">
    <property type="entry name" value="His_Pase_superF_clade-1"/>
</dbReference>
<dbReference type="GO" id="GO:0016791">
    <property type="term" value="F:phosphatase activity"/>
    <property type="evidence" value="ECO:0007669"/>
    <property type="project" value="TreeGrafter"/>
</dbReference>
<dbReference type="AlphaFoldDB" id="A0A7S4I552"/>
<evidence type="ECO:0008006" key="5">
    <source>
        <dbReference type="Google" id="ProtNLM"/>
    </source>
</evidence>
<feature type="binding site" evidence="2">
    <location>
        <position position="106"/>
    </location>
    <ligand>
        <name>substrate</name>
    </ligand>
</feature>
<dbReference type="InterPro" id="IPR001345">
    <property type="entry name" value="PG/BPGM_mutase_AS"/>
</dbReference>
<gene>
    <name evidence="4" type="ORF">OAUR00152_LOCUS7577</name>
</gene>
<feature type="active site" description="Proton donor/acceptor" evidence="1">
    <location>
        <position position="133"/>
    </location>
</feature>
<evidence type="ECO:0000313" key="4">
    <source>
        <dbReference type="EMBL" id="CAE2218956.1"/>
    </source>
</evidence>
<evidence type="ECO:0000256" key="3">
    <source>
        <dbReference type="SAM" id="SignalP"/>
    </source>
</evidence>
<dbReference type="Gene3D" id="3.40.50.1240">
    <property type="entry name" value="Phosphoglycerate mutase-like"/>
    <property type="match status" value="1"/>
</dbReference>
<organism evidence="4">
    <name type="scientific">Odontella aurita</name>
    <dbReference type="NCBI Taxonomy" id="265563"/>
    <lineage>
        <taxon>Eukaryota</taxon>
        <taxon>Sar</taxon>
        <taxon>Stramenopiles</taxon>
        <taxon>Ochrophyta</taxon>
        <taxon>Bacillariophyta</taxon>
        <taxon>Mediophyceae</taxon>
        <taxon>Biddulphiophycidae</taxon>
        <taxon>Eupodiscales</taxon>
        <taxon>Odontellaceae</taxon>
        <taxon>Odontella</taxon>
    </lineage>
</organism>
<dbReference type="InterPro" id="IPR029033">
    <property type="entry name" value="His_PPase_superfam"/>
</dbReference>
<dbReference type="SMART" id="SM00855">
    <property type="entry name" value="PGAM"/>
    <property type="match status" value="1"/>
</dbReference>
<accession>A0A7S4I552</accession>
<proteinExistence type="predicted"/>
<dbReference type="Pfam" id="PF00300">
    <property type="entry name" value="His_Phos_1"/>
    <property type="match status" value="1"/>
</dbReference>
<keyword evidence="3" id="KW-0732">Signal</keyword>